<dbReference type="AlphaFoldDB" id="A0A3M7R1D4"/>
<evidence type="ECO:0000313" key="2">
    <source>
        <dbReference type="Proteomes" id="UP000276133"/>
    </source>
</evidence>
<keyword evidence="2" id="KW-1185">Reference proteome</keyword>
<organism evidence="1 2">
    <name type="scientific">Brachionus plicatilis</name>
    <name type="common">Marine rotifer</name>
    <name type="synonym">Brachionus muelleri</name>
    <dbReference type="NCBI Taxonomy" id="10195"/>
    <lineage>
        <taxon>Eukaryota</taxon>
        <taxon>Metazoa</taxon>
        <taxon>Spiralia</taxon>
        <taxon>Gnathifera</taxon>
        <taxon>Rotifera</taxon>
        <taxon>Eurotatoria</taxon>
        <taxon>Monogononta</taxon>
        <taxon>Pseudotrocha</taxon>
        <taxon>Ploima</taxon>
        <taxon>Brachionidae</taxon>
        <taxon>Brachionus</taxon>
    </lineage>
</organism>
<evidence type="ECO:0008006" key="3">
    <source>
        <dbReference type="Google" id="ProtNLM"/>
    </source>
</evidence>
<dbReference type="Proteomes" id="UP000276133">
    <property type="component" value="Unassembled WGS sequence"/>
</dbReference>
<name>A0A3M7R1D4_BRAPC</name>
<accession>A0A3M7R1D4</accession>
<dbReference type="OrthoDB" id="8064698at2759"/>
<reference evidence="1 2" key="1">
    <citation type="journal article" date="2018" name="Sci. Rep.">
        <title>Genomic signatures of local adaptation to the degree of environmental predictability in rotifers.</title>
        <authorList>
            <person name="Franch-Gras L."/>
            <person name="Hahn C."/>
            <person name="Garcia-Roger E.M."/>
            <person name="Carmona M.J."/>
            <person name="Serra M."/>
            <person name="Gomez A."/>
        </authorList>
    </citation>
    <scope>NUCLEOTIDE SEQUENCE [LARGE SCALE GENOMIC DNA]</scope>
    <source>
        <strain evidence="1">HYR1</strain>
    </source>
</reference>
<sequence length="93" mass="10670">MWQKKFKKERCAVMHFGANNRRYGYHLGGLSLNETTKERDLGIIVTSNLNSIEQTKCASARTTMVRIDLLFKSVRHLEFAVNQQASALVLKKE</sequence>
<proteinExistence type="predicted"/>
<protein>
    <recommendedName>
        <fullName evidence="3">RNA-directed DNA polymerase from mobile element jockey-like</fullName>
    </recommendedName>
</protein>
<gene>
    <name evidence="1" type="ORF">BpHYR1_000508</name>
</gene>
<comment type="caution">
    <text evidence="1">The sequence shown here is derived from an EMBL/GenBank/DDBJ whole genome shotgun (WGS) entry which is preliminary data.</text>
</comment>
<evidence type="ECO:0000313" key="1">
    <source>
        <dbReference type="EMBL" id="RNA17396.1"/>
    </source>
</evidence>
<dbReference type="EMBL" id="REGN01004464">
    <property type="protein sequence ID" value="RNA17396.1"/>
    <property type="molecule type" value="Genomic_DNA"/>
</dbReference>